<dbReference type="Proteomes" id="UP000292082">
    <property type="component" value="Unassembled WGS sequence"/>
</dbReference>
<feature type="region of interest" description="Disordered" evidence="1">
    <location>
        <begin position="56"/>
        <end position="94"/>
    </location>
</feature>
<feature type="compositionally biased region" description="Low complexity" evidence="1">
    <location>
        <begin position="65"/>
        <end position="74"/>
    </location>
</feature>
<proteinExistence type="predicted"/>
<gene>
    <name evidence="2" type="ORF">BD310DRAFT_982075</name>
</gene>
<accession>A0A4Q9PH85</accession>
<evidence type="ECO:0000313" key="3">
    <source>
        <dbReference type="Proteomes" id="UP000292082"/>
    </source>
</evidence>
<sequence length="123" mass="13465">MSSPHPPSPSQSIRLRLFVLSSTICTDNSTTPVAIYWQRKDEDNSGRRISRVAIAEEGRDDSDGATSARASRLLRPSRRAAGKTHKKAAEQWSHPALEADQAIEVLKETVAEEIRPAQEAASS</sequence>
<name>A0A4Q9PH85_9APHY</name>
<protein>
    <submittedName>
        <fullName evidence="2">Uncharacterized protein</fullName>
    </submittedName>
</protein>
<dbReference type="EMBL" id="ML145265">
    <property type="protein sequence ID" value="TBU52126.1"/>
    <property type="molecule type" value="Genomic_DNA"/>
</dbReference>
<keyword evidence="3" id="KW-1185">Reference proteome</keyword>
<evidence type="ECO:0000256" key="1">
    <source>
        <dbReference type="SAM" id="MobiDB-lite"/>
    </source>
</evidence>
<organism evidence="2 3">
    <name type="scientific">Dichomitus squalens</name>
    <dbReference type="NCBI Taxonomy" id="114155"/>
    <lineage>
        <taxon>Eukaryota</taxon>
        <taxon>Fungi</taxon>
        <taxon>Dikarya</taxon>
        <taxon>Basidiomycota</taxon>
        <taxon>Agaricomycotina</taxon>
        <taxon>Agaricomycetes</taxon>
        <taxon>Polyporales</taxon>
        <taxon>Polyporaceae</taxon>
        <taxon>Dichomitus</taxon>
    </lineage>
</organism>
<reference evidence="2 3" key="1">
    <citation type="submission" date="2019-01" db="EMBL/GenBank/DDBJ databases">
        <title>Draft genome sequences of three monokaryotic isolates of the white-rot basidiomycete fungus Dichomitus squalens.</title>
        <authorList>
            <consortium name="DOE Joint Genome Institute"/>
            <person name="Lopez S.C."/>
            <person name="Andreopoulos B."/>
            <person name="Pangilinan J."/>
            <person name="Lipzen A."/>
            <person name="Riley R."/>
            <person name="Ahrendt S."/>
            <person name="Ng V."/>
            <person name="Barry K."/>
            <person name="Daum C."/>
            <person name="Grigoriev I.V."/>
            <person name="Hilden K.S."/>
            <person name="Makela M.R."/>
            <person name="de Vries R.P."/>
        </authorList>
    </citation>
    <scope>NUCLEOTIDE SEQUENCE [LARGE SCALE GENOMIC DNA]</scope>
    <source>
        <strain evidence="2 3">CBS 464.89</strain>
    </source>
</reference>
<dbReference type="AlphaFoldDB" id="A0A4Q9PH85"/>
<feature type="compositionally biased region" description="Basic residues" evidence="1">
    <location>
        <begin position="75"/>
        <end position="86"/>
    </location>
</feature>
<evidence type="ECO:0000313" key="2">
    <source>
        <dbReference type="EMBL" id="TBU52126.1"/>
    </source>
</evidence>